<evidence type="ECO:0000313" key="4">
    <source>
        <dbReference type="EMBL" id="SHG47875.1"/>
    </source>
</evidence>
<keyword evidence="5" id="KW-1185">Reference proteome</keyword>
<dbReference type="GO" id="GO:0003677">
    <property type="term" value="F:DNA binding"/>
    <property type="evidence" value="ECO:0007669"/>
    <property type="project" value="UniProtKB-UniRule"/>
</dbReference>
<dbReference type="EMBL" id="FQWQ01000001">
    <property type="protein sequence ID" value="SHG47875.1"/>
    <property type="molecule type" value="Genomic_DNA"/>
</dbReference>
<evidence type="ECO:0000256" key="2">
    <source>
        <dbReference type="PROSITE-ProRule" id="PRU00335"/>
    </source>
</evidence>
<proteinExistence type="predicted"/>
<dbReference type="SUPFAM" id="SSF46689">
    <property type="entry name" value="Homeodomain-like"/>
    <property type="match status" value="1"/>
</dbReference>
<evidence type="ECO:0000259" key="3">
    <source>
        <dbReference type="PROSITE" id="PS50977"/>
    </source>
</evidence>
<reference evidence="4 5" key="1">
    <citation type="submission" date="2016-11" db="EMBL/GenBank/DDBJ databases">
        <authorList>
            <person name="Jaros S."/>
            <person name="Januszkiewicz K."/>
            <person name="Wedrychowicz H."/>
        </authorList>
    </citation>
    <scope>NUCLEOTIDE SEQUENCE [LARGE SCALE GENOMIC DNA]</scope>
    <source>
        <strain evidence="4 5">DSM 24574</strain>
    </source>
</reference>
<feature type="domain" description="HTH tetR-type" evidence="3">
    <location>
        <begin position="8"/>
        <end position="68"/>
    </location>
</feature>
<keyword evidence="1 2" id="KW-0238">DNA-binding</keyword>
<dbReference type="RefSeq" id="WP_073130669.1">
    <property type="nucleotide sequence ID" value="NZ_FQWQ01000001.1"/>
</dbReference>
<protein>
    <submittedName>
        <fullName evidence="4">Transcriptional regulator, TetR family</fullName>
    </submittedName>
</protein>
<name>A0A1M5K509_9BACT</name>
<evidence type="ECO:0000256" key="1">
    <source>
        <dbReference type="ARBA" id="ARBA00023125"/>
    </source>
</evidence>
<organism evidence="4 5">
    <name type="scientific">Chryseolinea serpens</name>
    <dbReference type="NCBI Taxonomy" id="947013"/>
    <lineage>
        <taxon>Bacteria</taxon>
        <taxon>Pseudomonadati</taxon>
        <taxon>Bacteroidota</taxon>
        <taxon>Cytophagia</taxon>
        <taxon>Cytophagales</taxon>
        <taxon>Fulvivirgaceae</taxon>
        <taxon>Chryseolinea</taxon>
    </lineage>
</organism>
<dbReference type="PANTHER" id="PTHR30055">
    <property type="entry name" value="HTH-TYPE TRANSCRIPTIONAL REGULATOR RUTR"/>
    <property type="match status" value="1"/>
</dbReference>
<dbReference type="Gene3D" id="1.10.357.10">
    <property type="entry name" value="Tetracycline Repressor, domain 2"/>
    <property type="match status" value="1"/>
</dbReference>
<feature type="DNA-binding region" description="H-T-H motif" evidence="2">
    <location>
        <begin position="31"/>
        <end position="50"/>
    </location>
</feature>
<dbReference type="PRINTS" id="PR00455">
    <property type="entry name" value="HTHTETR"/>
</dbReference>
<dbReference type="STRING" id="947013.SAMN04488109_0449"/>
<dbReference type="InterPro" id="IPR001647">
    <property type="entry name" value="HTH_TetR"/>
</dbReference>
<dbReference type="Pfam" id="PF00440">
    <property type="entry name" value="TetR_N"/>
    <property type="match status" value="1"/>
</dbReference>
<dbReference type="PANTHER" id="PTHR30055:SF222">
    <property type="entry name" value="REGULATORY PROTEIN"/>
    <property type="match status" value="1"/>
</dbReference>
<dbReference type="InterPro" id="IPR009057">
    <property type="entry name" value="Homeodomain-like_sf"/>
</dbReference>
<evidence type="ECO:0000313" key="5">
    <source>
        <dbReference type="Proteomes" id="UP000184212"/>
    </source>
</evidence>
<dbReference type="AlphaFoldDB" id="A0A1M5K509"/>
<accession>A0A1M5K509</accession>
<dbReference type="InterPro" id="IPR050109">
    <property type="entry name" value="HTH-type_TetR-like_transc_reg"/>
</dbReference>
<gene>
    <name evidence="4" type="ORF">SAMN04488109_0449</name>
</gene>
<dbReference type="Proteomes" id="UP000184212">
    <property type="component" value="Unassembled WGS sequence"/>
</dbReference>
<dbReference type="PROSITE" id="PS50977">
    <property type="entry name" value="HTH_TETR_2"/>
    <property type="match status" value="1"/>
</dbReference>
<sequence length="198" mass="22936">MITQSELPDKPLAILNAALKLFAEYGFHGTPTSKIASEAGIAHGTLFHYYKTKDELVAALYEHIKSDLRRYLADHIKESDSIKERFRDLFYYSVQWSLEHREEFYFTQQFKYSPHLKNSGTEDLAQQQSLHRKLYKEALQTKTFKPLSIDLISSMAMSQMVGTYNYLADANLPAKKQSTIITDTFEMLWSMFENPDQG</sequence>